<dbReference type="InterPro" id="IPR017452">
    <property type="entry name" value="GPCR_Rhodpsn_7TM"/>
</dbReference>
<comment type="subcellular location">
    <subcellularLocation>
        <location evidence="1">Membrane</location>
    </subcellularLocation>
</comment>
<feature type="domain" description="G-protein coupled receptors family 1 profile" evidence="6">
    <location>
        <begin position="1"/>
        <end position="240"/>
    </location>
</feature>
<dbReference type="GO" id="GO:0016020">
    <property type="term" value="C:membrane"/>
    <property type="evidence" value="ECO:0007669"/>
    <property type="project" value="UniProtKB-SubCell"/>
</dbReference>
<dbReference type="WBParaSite" id="PSAMB.scaffold16size125047.g684.t1">
    <property type="protein sequence ID" value="PSAMB.scaffold16size125047.g684.t1"/>
    <property type="gene ID" value="PSAMB.scaffold16size125047.g684"/>
</dbReference>
<evidence type="ECO:0000256" key="5">
    <source>
        <dbReference type="SAM" id="Phobius"/>
    </source>
</evidence>
<evidence type="ECO:0000313" key="7">
    <source>
        <dbReference type="Proteomes" id="UP000887566"/>
    </source>
</evidence>
<evidence type="ECO:0000256" key="4">
    <source>
        <dbReference type="ARBA" id="ARBA00023136"/>
    </source>
</evidence>
<keyword evidence="2 5" id="KW-0812">Transmembrane</keyword>
<dbReference type="CDD" id="cd00637">
    <property type="entry name" value="7tm_classA_rhodopsin-like"/>
    <property type="match status" value="1"/>
</dbReference>
<dbReference type="PANTHER" id="PTHR46955">
    <property type="entry name" value="PROTEIN CBG01349-RELATED"/>
    <property type="match status" value="1"/>
</dbReference>
<dbReference type="InterPro" id="IPR019420">
    <property type="entry name" value="7TM_GPCR_serpentine_rcpt_Srbc"/>
</dbReference>
<evidence type="ECO:0000256" key="3">
    <source>
        <dbReference type="ARBA" id="ARBA00022989"/>
    </source>
</evidence>
<feature type="transmembrane region" description="Helical" evidence="5">
    <location>
        <begin position="90"/>
        <end position="112"/>
    </location>
</feature>
<dbReference type="InterPro" id="IPR052322">
    <property type="entry name" value="Mito_rRNA_Mtase_NSUN4"/>
</dbReference>
<dbReference type="Pfam" id="PF10316">
    <property type="entry name" value="7TM_GPCR_Srbc"/>
    <property type="match status" value="1"/>
</dbReference>
<dbReference type="PANTHER" id="PTHR46955:SF3">
    <property type="entry name" value="G_PROTEIN_RECEP_F1_2 DOMAIN-CONTAINING PROTEIN"/>
    <property type="match status" value="1"/>
</dbReference>
<proteinExistence type="predicted"/>
<evidence type="ECO:0000256" key="1">
    <source>
        <dbReference type="ARBA" id="ARBA00004370"/>
    </source>
</evidence>
<evidence type="ECO:0000256" key="2">
    <source>
        <dbReference type="ARBA" id="ARBA00022692"/>
    </source>
</evidence>
<reference evidence="8" key="1">
    <citation type="submission" date="2022-11" db="UniProtKB">
        <authorList>
            <consortium name="WormBaseParasite"/>
        </authorList>
    </citation>
    <scope>IDENTIFICATION</scope>
</reference>
<feature type="transmembrane region" description="Helical" evidence="5">
    <location>
        <begin position="132"/>
        <end position="155"/>
    </location>
</feature>
<organism evidence="7 8">
    <name type="scientific">Plectus sambesii</name>
    <dbReference type="NCBI Taxonomy" id="2011161"/>
    <lineage>
        <taxon>Eukaryota</taxon>
        <taxon>Metazoa</taxon>
        <taxon>Ecdysozoa</taxon>
        <taxon>Nematoda</taxon>
        <taxon>Chromadorea</taxon>
        <taxon>Plectida</taxon>
        <taxon>Plectina</taxon>
        <taxon>Plectoidea</taxon>
        <taxon>Plectidae</taxon>
        <taxon>Plectus</taxon>
    </lineage>
</organism>
<keyword evidence="3 5" id="KW-1133">Transmembrane helix</keyword>
<feature type="transmembrane region" description="Helical" evidence="5">
    <location>
        <begin position="185"/>
        <end position="209"/>
    </location>
</feature>
<feature type="transmembrane region" description="Helical" evidence="5">
    <location>
        <begin position="7"/>
        <end position="34"/>
    </location>
</feature>
<dbReference type="Proteomes" id="UP000887566">
    <property type="component" value="Unplaced"/>
</dbReference>
<dbReference type="Gene3D" id="1.20.1070.10">
    <property type="entry name" value="Rhodopsin 7-helix transmembrane proteins"/>
    <property type="match status" value="1"/>
</dbReference>
<accession>A0A914V9S2</accession>
<protein>
    <submittedName>
        <fullName evidence="8">G-protein coupled receptors family 1 profile domain-containing protein</fullName>
    </submittedName>
</protein>
<sequence length="268" mass="30209">MLRKNEYLFLVAGLSLADFLLALLIIPYITYLLVDWDEEINYSPFLILPLTTPTVSEIKMSSILTVSIAIDRLIAIQWPVFYQFRNKRHYAIGAFLTGLIWAVVDGISLFAMSEFRQRPGCAAGGCFLGEQFRYYWGVSNMILGLVAMAATLLLIMKLREHSKFISPMFSPEATRIQEQKKFKHANIIAMNVLLVSGVCIILPNCLTGFGEMFGLSFHRKMGPIVSLGLVLSGVCNSFIYGMKQRDIRLTISGFLKKNQIAPYEQQAE</sequence>
<dbReference type="SUPFAM" id="SSF81321">
    <property type="entry name" value="Family A G protein-coupled receptor-like"/>
    <property type="match status" value="1"/>
</dbReference>
<evidence type="ECO:0000259" key="6">
    <source>
        <dbReference type="PROSITE" id="PS50262"/>
    </source>
</evidence>
<name>A0A914V9S2_9BILA</name>
<dbReference type="PROSITE" id="PS50262">
    <property type="entry name" value="G_PROTEIN_RECEP_F1_2"/>
    <property type="match status" value="1"/>
</dbReference>
<keyword evidence="4 5" id="KW-0472">Membrane</keyword>
<feature type="transmembrane region" description="Helical" evidence="5">
    <location>
        <begin position="221"/>
        <end position="242"/>
    </location>
</feature>
<evidence type="ECO:0000313" key="8">
    <source>
        <dbReference type="WBParaSite" id="PSAMB.scaffold16size125047.g684.t1"/>
    </source>
</evidence>
<dbReference type="AlphaFoldDB" id="A0A914V9S2"/>
<keyword evidence="7" id="KW-1185">Reference proteome</keyword>